<keyword evidence="1" id="KW-0812">Transmembrane</keyword>
<keyword evidence="1" id="KW-0472">Membrane</keyword>
<comment type="caution">
    <text evidence="2">The sequence shown here is derived from an EMBL/GenBank/DDBJ whole genome shotgun (WGS) entry which is preliminary data.</text>
</comment>
<feature type="transmembrane region" description="Helical" evidence="1">
    <location>
        <begin position="70"/>
        <end position="91"/>
    </location>
</feature>
<evidence type="ECO:0000313" key="3">
    <source>
        <dbReference type="Proteomes" id="UP001566331"/>
    </source>
</evidence>
<proteinExistence type="predicted"/>
<dbReference type="EMBL" id="JBFWIC010000062">
    <property type="protein sequence ID" value="MEZ0476907.1"/>
    <property type="molecule type" value="Genomic_DNA"/>
</dbReference>
<feature type="transmembrane region" description="Helical" evidence="1">
    <location>
        <begin position="31"/>
        <end position="50"/>
    </location>
</feature>
<feature type="transmembrane region" description="Helical" evidence="1">
    <location>
        <begin position="6"/>
        <end position="24"/>
    </location>
</feature>
<evidence type="ECO:0000256" key="1">
    <source>
        <dbReference type="SAM" id="Phobius"/>
    </source>
</evidence>
<reference evidence="2 3" key="1">
    <citation type="submission" date="2024-07" db="EMBL/GenBank/DDBJ databases">
        <title>Luteimonas salilacus sp. nov., isolated from the shore soil of Salt Lake in Tibet of China.</title>
        <authorList>
            <person name="Zhang X."/>
            <person name="Li A."/>
        </authorList>
    </citation>
    <scope>NUCLEOTIDE SEQUENCE [LARGE SCALE GENOMIC DNA]</scope>
    <source>
        <strain evidence="2 3">B3-2-R+30</strain>
    </source>
</reference>
<accession>A0ABV4HVV6</accession>
<sequence>MPLPAYLAVGGLAYILKRVLLWVLLAKGAAIVARILGVLGLAFFTNELVIQPVMNMIQNTAGGIPAELRVWLSALAIDKVISIVCTAYLVLAGKRVLLGRAGA</sequence>
<organism evidence="2 3">
    <name type="scientific">Luteimonas salinilitoris</name>
    <dbReference type="NCBI Taxonomy" id="3237697"/>
    <lineage>
        <taxon>Bacteria</taxon>
        <taxon>Pseudomonadati</taxon>
        <taxon>Pseudomonadota</taxon>
        <taxon>Gammaproteobacteria</taxon>
        <taxon>Lysobacterales</taxon>
        <taxon>Lysobacteraceae</taxon>
        <taxon>Luteimonas</taxon>
    </lineage>
</organism>
<keyword evidence="1" id="KW-1133">Transmembrane helix</keyword>
<protein>
    <recommendedName>
        <fullName evidence="4">DUF2523 domain-containing protein</fullName>
    </recommendedName>
</protein>
<dbReference type="RefSeq" id="WP_370562817.1">
    <property type="nucleotide sequence ID" value="NZ_JBFWIB010000002.1"/>
</dbReference>
<name>A0ABV4HVV6_9GAMM</name>
<gene>
    <name evidence="2" type="ORF">AB6713_20225</name>
</gene>
<evidence type="ECO:0000313" key="2">
    <source>
        <dbReference type="EMBL" id="MEZ0476907.1"/>
    </source>
</evidence>
<evidence type="ECO:0008006" key="4">
    <source>
        <dbReference type="Google" id="ProtNLM"/>
    </source>
</evidence>
<dbReference type="Proteomes" id="UP001566331">
    <property type="component" value="Unassembled WGS sequence"/>
</dbReference>
<keyword evidence="3" id="KW-1185">Reference proteome</keyword>